<feature type="transmembrane region" description="Helical" evidence="1">
    <location>
        <begin position="103"/>
        <end position="122"/>
    </location>
</feature>
<protein>
    <submittedName>
        <fullName evidence="3">DUF418 domain-containing protein</fullName>
    </submittedName>
</protein>
<dbReference type="PANTHER" id="PTHR30590:SF2">
    <property type="entry name" value="INNER MEMBRANE PROTEIN"/>
    <property type="match status" value="1"/>
</dbReference>
<dbReference type="InterPro" id="IPR052529">
    <property type="entry name" value="Bact_Transport_Assoc"/>
</dbReference>
<feature type="transmembrane region" description="Helical" evidence="1">
    <location>
        <begin position="308"/>
        <end position="328"/>
    </location>
</feature>
<gene>
    <name evidence="3" type="ORF">FU658_02615</name>
</gene>
<feature type="transmembrane region" description="Helical" evidence="1">
    <location>
        <begin position="28"/>
        <end position="46"/>
    </location>
</feature>
<keyword evidence="4" id="KW-1185">Reference proteome</keyword>
<keyword evidence="1" id="KW-1133">Transmembrane helix</keyword>
<proteinExistence type="predicted"/>
<evidence type="ECO:0000256" key="1">
    <source>
        <dbReference type="SAM" id="Phobius"/>
    </source>
</evidence>
<dbReference type="InterPro" id="IPR007349">
    <property type="entry name" value="DUF418"/>
</dbReference>
<evidence type="ECO:0000259" key="2">
    <source>
        <dbReference type="Pfam" id="PF04235"/>
    </source>
</evidence>
<dbReference type="PANTHER" id="PTHR30590">
    <property type="entry name" value="INNER MEMBRANE PROTEIN"/>
    <property type="match status" value="1"/>
</dbReference>
<sequence>MDRIGVSGAVAPVAAAERLEALDVLRGFALLGILLMNIEAFVAPLMDALTGIDPSLSGADLWADAAIFILVQGKFYALFSLLFGMGFAIMLDRAARSGSAGTVLYLRRLLVLLGIGAVHALLVWSGDILLVYATMGLVMLAFFRSTPAARLRWWGLGIFLVPIVITWLFALSVEAARHDPEAAEAMSRSLAAQSQQFQALVELQREAYGPGGSYVASVEANVATVAMMFAGYLPIFGPTILGLFLIGAWFIRSGAIADADANPALFRNLAMLGGFIGLPLVVLGAWLMPTMDPGRMDFVVAAASTANLLGSLLMALGYLAGVVLLLQVGRWAPWLAVLAPAGRMALTNYLIQSVVCTLVFYGYGLGFYEQLPRAWQVPFVLALFCAQVVLSHWWLARFRFGPAEWMWRSLTYLRLQPMRLDRVAGHTAP</sequence>
<feature type="transmembrane region" description="Helical" evidence="1">
    <location>
        <begin position="153"/>
        <end position="170"/>
    </location>
</feature>
<organism evidence="3 4">
    <name type="scientific">Alkalisalibacterium limincola</name>
    <dbReference type="NCBI Taxonomy" id="2699169"/>
    <lineage>
        <taxon>Bacteria</taxon>
        <taxon>Pseudomonadati</taxon>
        <taxon>Pseudomonadota</taxon>
        <taxon>Gammaproteobacteria</taxon>
        <taxon>Lysobacterales</taxon>
        <taxon>Lysobacteraceae</taxon>
        <taxon>Alkalisalibacterium</taxon>
    </lineage>
</organism>
<dbReference type="Pfam" id="PF04235">
    <property type="entry name" value="DUF418"/>
    <property type="match status" value="1"/>
</dbReference>
<name>A0A5C8L0M8_9GAMM</name>
<keyword evidence="1" id="KW-0812">Transmembrane</keyword>
<accession>A0A5C8L0M8</accession>
<comment type="caution">
    <text evidence="3">The sequence shown here is derived from an EMBL/GenBank/DDBJ whole genome shotgun (WGS) entry which is preliminary data.</text>
</comment>
<reference evidence="3 4" key="1">
    <citation type="submission" date="2019-08" db="EMBL/GenBank/DDBJ databases">
        <authorList>
            <person name="Karlyshev A.V."/>
        </authorList>
    </citation>
    <scope>NUCLEOTIDE SEQUENCE [LARGE SCALE GENOMIC DNA]</scope>
    <source>
        <strain evidence="3 4">Alg18-2.2</strain>
    </source>
</reference>
<dbReference type="RefSeq" id="WP_147890644.1">
    <property type="nucleotide sequence ID" value="NZ_VRTS01000001.1"/>
</dbReference>
<feature type="transmembrane region" description="Helical" evidence="1">
    <location>
        <begin position="349"/>
        <end position="368"/>
    </location>
</feature>
<feature type="transmembrane region" description="Helical" evidence="1">
    <location>
        <begin position="264"/>
        <end position="288"/>
    </location>
</feature>
<feature type="transmembrane region" description="Helical" evidence="1">
    <location>
        <begin position="374"/>
        <end position="396"/>
    </location>
</feature>
<dbReference type="AlphaFoldDB" id="A0A5C8L0M8"/>
<dbReference type="EMBL" id="VRTS01000001">
    <property type="protein sequence ID" value="TXK65971.1"/>
    <property type="molecule type" value="Genomic_DNA"/>
</dbReference>
<dbReference type="OrthoDB" id="9807744at2"/>
<feature type="transmembrane region" description="Helical" evidence="1">
    <location>
        <begin position="66"/>
        <end position="91"/>
    </location>
</feature>
<feature type="domain" description="DUF418" evidence="2">
    <location>
        <begin position="251"/>
        <end position="413"/>
    </location>
</feature>
<evidence type="ECO:0000313" key="3">
    <source>
        <dbReference type="EMBL" id="TXK65971.1"/>
    </source>
</evidence>
<keyword evidence="1" id="KW-0472">Membrane</keyword>
<evidence type="ECO:0000313" key="4">
    <source>
        <dbReference type="Proteomes" id="UP000321248"/>
    </source>
</evidence>
<feature type="transmembrane region" description="Helical" evidence="1">
    <location>
        <begin position="229"/>
        <end position="252"/>
    </location>
</feature>
<dbReference type="Proteomes" id="UP000321248">
    <property type="component" value="Unassembled WGS sequence"/>
</dbReference>